<dbReference type="EMBL" id="JBHSNY010000002">
    <property type="protein sequence ID" value="MFC5633670.1"/>
    <property type="molecule type" value="Genomic_DNA"/>
</dbReference>
<evidence type="ECO:0000313" key="1">
    <source>
        <dbReference type="EMBL" id="MFC5633670.1"/>
    </source>
</evidence>
<protein>
    <submittedName>
        <fullName evidence="1">Uncharacterized protein</fullName>
    </submittedName>
</protein>
<dbReference type="Proteomes" id="UP001596154">
    <property type="component" value="Unassembled WGS sequence"/>
</dbReference>
<name>A0ABW0UN13_9ACTN</name>
<reference evidence="2" key="1">
    <citation type="journal article" date="2019" name="Int. J. Syst. Evol. Microbiol.">
        <title>The Global Catalogue of Microorganisms (GCM) 10K type strain sequencing project: providing services to taxonomists for standard genome sequencing and annotation.</title>
        <authorList>
            <consortium name="The Broad Institute Genomics Platform"/>
            <consortium name="The Broad Institute Genome Sequencing Center for Infectious Disease"/>
            <person name="Wu L."/>
            <person name="Ma J."/>
        </authorList>
    </citation>
    <scope>NUCLEOTIDE SEQUENCE [LARGE SCALE GENOMIC DNA]</scope>
    <source>
        <strain evidence="2">CGMCC 4.7248</strain>
    </source>
</reference>
<dbReference type="RefSeq" id="WP_381018895.1">
    <property type="nucleotide sequence ID" value="NZ_JBHSNY010000002.1"/>
</dbReference>
<comment type="caution">
    <text evidence="1">The sequence shown here is derived from an EMBL/GenBank/DDBJ whole genome shotgun (WGS) entry which is preliminary data.</text>
</comment>
<accession>A0ABW0UN13</accession>
<gene>
    <name evidence="1" type="ORF">ACFPZJ_07655</name>
</gene>
<organism evidence="1 2">
    <name type="scientific">Streptomyces bullii</name>
    <dbReference type="NCBI Taxonomy" id="349910"/>
    <lineage>
        <taxon>Bacteria</taxon>
        <taxon>Bacillati</taxon>
        <taxon>Actinomycetota</taxon>
        <taxon>Actinomycetes</taxon>
        <taxon>Kitasatosporales</taxon>
        <taxon>Streptomycetaceae</taxon>
        <taxon>Streptomyces</taxon>
    </lineage>
</organism>
<proteinExistence type="predicted"/>
<evidence type="ECO:0000313" key="2">
    <source>
        <dbReference type="Proteomes" id="UP001596154"/>
    </source>
</evidence>
<keyword evidence="2" id="KW-1185">Reference proteome</keyword>
<sequence length="179" mass="18927">MPYEPWQPGLRITANRMLSISPTWTDWVPTWTTSTGVNTPSFGNATLACRYAVSATTCFGMFDVIFGSTTNFGGGGSGDNWRFSLPLAAASAVSVIGFCELNKSTNKRHQARMRLTTTTAFELELDTGAPDGLDTTADGATGGGKGLIDAVSPWSSGVAGTTWASGYSIRGTFQYEIAN</sequence>